<dbReference type="RefSeq" id="WP_185106489.1">
    <property type="nucleotide sequence ID" value="NZ_BAAAXY010000023.1"/>
</dbReference>
<dbReference type="Gene3D" id="1.10.357.10">
    <property type="entry name" value="Tetracycline Repressor, domain 2"/>
    <property type="match status" value="1"/>
</dbReference>
<evidence type="ECO:0000259" key="3">
    <source>
        <dbReference type="Pfam" id="PF02909"/>
    </source>
</evidence>
<name>A0A7X0NZP2_9ACTN</name>
<evidence type="ECO:0000313" key="5">
    <source>
        <dbReference type="Proteomes" id="UP000565579"/>
    </source>
</evidence>
<dbReference type="InterPro" id="IPR036271">
    <property type="entry name" value="Tet_transcr_reg_TetR-rel_C_sf"/>
</dbReference>
<reference evidence="4 5" key="1">
    <citation type="submission" date="2020-08" db="EMBL/GenBank/DDBJ databases">
        <title>Sequencing the genomes of 1000 actinobacteria strains.</title>
        <authorList>
            <person name="Klenk H.-P."/>
        </authorList>
    </citation>
    <scope>NUCLEOTIDE SEQUENCE [LARGE SCALE GENOMIC DNA]</scope>
    <source>
        <strain evidence="4 5">DSM 43768</strain>
    </source>
</reference>
<dbReference type="SUPFAM" id="SSF48498">
    <property type="entry name" value="Tetracyclin repressor-like, C-terminal domain"/>
    <property type="match status" value="1"/>
</dbReference>
<dbReference type="EMBL" id="JACHMI010000001">
    <property type="protein sequence ID" value="MBB6552581.1"/>
    <property type="molecule type" value="Genomic_DNA"/>
</dbReference>
<keyword evidence="1" id="KW-0805">Transcription regulation</keyword>
<evidence type="ECO:0000313" key="4">
    <source>
        <dbReference type="EMBL" id="MBB6552581.1"/>
    </source>
</evidence>
<dbReference type="Proteomes" id="UP000565579">
    <property type="component" value="Unassembled WGS sequence"/>
</dbReference>
<comment type="caution">
    <text evidence="4">The sequence shown here is derived from an EMBL/GenBank/DDBJ whole genome shotgun (WGS) entry which is preliminary data.</text>
</comment>
<evidence type="ECO:0000256" key="1">
    <source>
        <dbReference type="ARBA" id="ARBA00023015"/>
    </source>
</evidence>
<feature type="domain" description="Tetracycline repressor TetR C-terminal" evidence="3">
    <location>
        <begin position="7"/>
        <end position="153"/>
    </location>
</feature>
<accession>A0A7X0NZP2</accession>
<dbReference type="Pfam" id="PF02909">
    <property type="entry name" value="TetR_C_1"/>
    <property type="match status" value="1"/>
</dbReference>
<keyword evidence="2" id="KW-0804">Transcription</keyword>
<keyword evidence="5" id="KW-1185">Reference proteome</keyword>
<sequence length="154" mass="16439">MFAQVELPDPGLPWQEQIRSAALSMYRAFRRHPVVPLALVTDRANPTSVQAMSRVDALVGALYAGGFDDEGAWRALGAVNALVYGSLSLSTGGFAGNTQEHAGAAGVEAYITELNPVALPHFSRLLRWTRGGGVDPEADFTQALDTLIRGLEDS</sequence>
<proteinExistence type="predicted"/>
<gene>
    <name evidence="4" type="ORF">HD593_007376</name>
</gene>
<evidence type="ECO:0000256" key="2">
    <source>
        <dbReference type="ARBA" id="ARBA00023163"/>
    </source>
</evidence>
<protein>
    <recommendedName>
        <fullName evidence="3">Tetracycline repressor TetR C-terminal domain-containing protein</fullName>
    </recommendedName>
</protein>
<dbReference type="AlphaFoldDB" id="A0A7X0NZP2"/>
<dbReference type="GO" id="GO:0045892">
    <property type="term" value="P:negative regulation of DNA-templated transcription"/>
    <property type="evidence" value="ECO:0007669"/>
    <property type="project" value="InterPro"/>
</dbReference>
<organism evidence="4 5">
    <name type="scientific">Nonomuraea rubra</name>
    <dbReference type="NCBI Taxonomy" id="46180"/>
    <lineage>
        <taxon>Bacteria</taxon>
        <taxon>Bacillati</taxon>
        <taxon>Actinomycetota</taxon>
        <taxon>Actinomycetes</taxon>
        <taxon>Streptosporangiales</taxon>
        <taxon>Streptosporangiaceae</taxon>
        <taxon>Nonomuraea</taxon>
    </lineage>
</organism>
<dbReference type="InterPro" id="IPR004111">
    <property type="entry name" value="Repressor_TetR_C"/>
</dbReference>